<evidence type="ECO:0000313" key="7">
    <source>
        <dbReference type="EMBL" id="QIX01625.1"/>
    </source>
</evidence>
<feature type="transmembrane region" description="Helical" evidence="5">
    <location>
        <begin position="84"/>
        <end position="103"/>
    </location>
</feature>
<evidence type="ECO:0000259" key="6">
    <source>
        <dbReference type="PROSITE" id="PS50222"/>
    </source>
</evidence>
<dbReference type="InterPro" id="IPR016688">
    <property type="entry name" value="MscS-like_plants/fungi"/>
</dbReference>
<evidence type="ECO:0000256" key="3">
    <source>
        <dbReference type="PIRNR" id="PIRNR017209"/>
    </source>
</evidence>
<dbReference type="PANTHER" id="PTHR31323">
    <property type="entry name" value="MECHANOSENSITIVE ION CHANNEL PROTEIN MSY2"/>
    <property type="match status" value="1"/>
</dbReference>
<keyword evidence="3" id="KW-0256">Endoplasmic reticulum</keyword>
<evidence type="ECO:0000313" key="8">
    <source>
        <dbReference type="Proteomes" id="UP000503462"/>
    </source>
</evidence>
<evidence type="ECO:0000256" key="1">
    <source>
        <dbReference type="ARBA" id="ARBA00004127"/>
    </source>
</evidence>
<feature type="region of interest" description="Disordered" evidence="4">
    <location>
        <begin position="717"/>
        <end position="743"/>
    </location>
</feature>
<dbReference type="PANTHER" id="PTHR31323:SF14">
    <property type="entry name" value="MECHANOSENSITIVE ION CHANNEL PROTEIN MSY2"/>
    <property type="match status" value="1"/>
</dbReference>
<feature type="transmembrane region" description="Helical" evidence="5">
    <location>
        <begin position="426"/>
        <end position="452"/>
    </location>
</feature>
<dbReference type="Pfam" id="PF25886">
    <property type="entry name" value="Msy1"/>
    <property type="match status" value="1"/>
</dbReference>
<reference evidence="7 8" key="1">
    <citation type="journal article" date="2016" name="Sci. Rep.">
        <title>Peltaster fructicola genome reveals evolution from an invasive phytopathogen to an ectophytic parasite.</title>
        <authorList>
            <person name="Xu C."/>
            <person name="Chen H."/>
            <person name="Gleason M.L."/>
            <person name="Xu J.R."/>
            <person name="Liu H."/>
            <person name="Zhang R."/>
            <person name="Sun G."/>
        </authorList>
    </citation>
    <scope>NUCLEOTIDE SEQUENCE [LARGE SCALE GENOMIC DNA]</scope>
    <source>
        <strain evidence="7 8">LNHT1506</strain>
    </source>
</reference>
<feature type="transmembrane region" description="Helical" evidence="5">
    <location>
        <begin position="172"/>
        <end position="193"/>
    </location>
</feature>
<evidence type="ECO:0000256" key="2">
    <source>
        <dbReference type="ARBA" id="ARBA00008017"/>
    </source>
</evidence>
<dbReference type="Pfam" id="PF00924">
    <property type="entry name" value="MS_channel_2nd"/>
    <property type="match status" value="1"/>
</dbReference>
<keyword evidence="3 5" id="KW-0472">Membrane</keyword>
<dbReference type="EMBL" id="CP051143">
    <property type="protein sequence ID" value="QIX01625.1"/>
    <property type="molecule type" value="Genomic_DNA"/>
</dbReference>
<comment type="similarity">
    <text evidence="2 3">Belongs to the MscS (TC 1.A.23) family.</text>
</comment>
<feature type="domain" description="EF-hand" evidence="6">
    <location>
        <begin position="380"/>
        <end position="415"/>
    </location>
</feature>
<dbReference type="GO" id="GO:0005509">
    <property type="term" value="F:calcium ion binding"/>
    <property type="evidence" value="ECO:0007669"/>
    <property type="project" value="InterPro"/>
</dbReference>
<dbReference type="PIRSF" id="PIRSF017209">
    <property type="entry name" value="Memb_At2g17000_prd"/>
    <property type="match status" value="1"/>
</dbReference>
<dbReference type="InterPro" id="IPR002048">
    <property type="entry name" value="EF_hand_dom"/>
</dbReference>
<dbReference type="PROSITE" id="PS50222">
    <property type="entry name" value="EF_HAND_2"/>
    <property type="match status" value="1"/>
</dbReference>
<dbReference type="GO" id="GO:0005789">
    <property type="term" value="C:endoplasmic reticulum membrane"/>
    <property type="evidence" value="ECO:0007669"/>
    <property type="project" value="UniProtKB-SubCell"/>
</dbReference>
<dbReference type="InterPro" id="IPR010920">
    <property type="entry name" value="LSM_dom_sf"/>
</dbReference>
<keyword evidence="8" id="KW-1185">Reference proteome</keyword>
<dbReference type="InterPro" id="IPR006685">
    <property type="entry name" value="MscS_channel_2nd"/>
</dbReference>
<feature type="transmembrane region" description="Helical" evidence="5">
    <location>
        <begin position="123"/>
        <end position="144"/>
    </location>
</feature>
<keyword evidence="5" id="KW-1133">Transmembrane helix</keyword>
<comment type="subcellular location">
    <subcellularLocation>
        <location evidence="1">Endomembrane system</location>
        <topology evidence="1">Multi-pass membrane protein</topology>
    </subcellularLocation>
    <subcellularLocation>
        <location evidence="3">Endoplasmic reticulum membrane</location>
    </subcellularLocation>
</comment>
<protein>
    <recommendedName>
        <fullName evidence="3">Mechanosensitive ion channel protein</fullName>
    </recommendedName>
</protein>
<dbReference type="PROSITE" id="PS00018">
    <property type="entry name" value="EF_HAND_1"/>
    <property type="match status" value="1"/>
</dbReference>
<feature type="transmembrane region" description="Helical" evidence="5">
    <location>
        <begin position="464"/>
        <end position="491"/>
    </location>
</feature>
<dbReference type="SUPFAM" id="SSF50182">
    <property type="entry name" value="Sm-like ribonucleoproteins"/>
    <property type="match status" value="1"/>
</dbReference>
<gene>
    <name evidence="7" type="ORF">AMS68_007142</name>
</gene>
<dbReference type="InterPro" id="IPR018247">
    <property type="entry name" value="EF_Hand_1_Ca_BS"/>
</dbReference>
<dbReference type="InterPro" id="IPR058650">
    <property type="entry name" value="Msy1/2-like"/>
</dbReference>
<dbReference type="GO" id="GO:0005262">
    <property type="term" value="F:calcium channel activity"/>
    <property type="evidence" value="ECO:0007669"/>
    <property type="project" value="TreeGrafter"/>
</dbReference>
<dbReference type="Proteomes" id="UP000503462">
    <property type="component" value="Chromosome 5"/>
</dbReference>
<dbReference type="GO" id="GO:0006874">
    <property type="term" value="P:intracellular calcium ion homeostasis"/>
    <property type="evidence" value="ECO:0007669"/>
    <property type="project" value="TreeGrafter"/>
</dbReference>
<evidence type="ECO:0000256" key="4">
    <source>
        <dbReference type="SAM" id="MobiDB-lite"/>
    </source>
</evidence>
<feature type="transmembrane region" description="Helical" evidence="5">
    <location>
        <begin position="213"/>
        <end position="238"/>
    </location>
</feature>
<dbReference type="OrthoDB" id="544685at2759"/>
<organism evidence="7 8">
    <name type="scientific">Peltaster fructicola</name>
    <dbReference type="NCBI Taxonomy" id="286661"/>
    <lineage>
        <taxon>Eukaryota</taxon>
        <taxon>Fungi</taxon>
        <taxon>Dikarya</taxon>
        <taxon>Ascomycota</taxon>
        <taxon>Pezizomycotina</taxon>
        <taxon>Dothideomycetes</taxon>
        <taxon>Dothideomycetes incertae sedis</taxon>
        <taxon>Peltaster</taxon>
    </lineage>
</organism>
<keyword evidence="5" id="KW-0812">Transmembrane</keyword>
<proteinExistence type="inferred from homology"/>
<sequence>MGTPFTDKAVHLDDLESGNSTIKTPRTTTIPVSSASERPILGRRQTTNELISMTRKGSHNDQDTLNKIGNFFYKVHSSSILVRYALYILPVGAVLAVPLALYATLPGWSDQPIANDPRGTTSMLGLFIWLEVIWVALWVCKLVAKTFPVLFQMTAGLLSAGVRKYAQVLKKLEIPISLLLWSITAWASTRLITRINNPTSPSVYWVDVPLNKAFKALIVVTAILLAEKTIIQLVSINYHRKQYEHKIKQSKKLILLLDLLYDASRRLFPEFCREFEVEDAEIQGNALQVRERLARVGLRSKFVNGIGRAGDKVTAAFGAMASDITGKQMFSSTSAHSVVIEALETQRASKALARRLWLSFVGVGKDALYPEDLEEVLGTTKQEEARAIFAALDCDGNGDVSLDEMTMLIVSAGTERKNRAKSMADIGEAIGVLDKLLSVIVLIAVGFVYAAFFSDTFASSTTQLWSTFTGLAFAIGGTVTEFLSCCIFLFVKHPYDVGDRVDIDKAELIVEHISLMYSVFRRIDSDKTVQIPHNVANTLWIENISRSRAQKERYTFNISAATSAKDIDTLRAELENFVRATENRRDFKENVDIHLISVGDLKQLELRVEIKYKSNFSNETLRQTRRNKFMCELLSAMRKVPIEPPGGSAPVLGDFKNPSYSVAISDVDAISARAKHAEDVASKRFVPPTLSTETMTSGFNNPVNNLVQTLTGRRASVTASSRTHRSSFESILHRQATIPQPYR</sequence>
<name>A0A6H0Y3X1_9PEZI</name>
<accession>A0A6H0Y3X1</accession>
<dbReference type="AlphaFoldDB" id="A0A6H0Y3X1"/>
<evidence type="ECO:0000256" key="5">
    <source>
        <dbReference type="SAM" id="Phobius"/>
    </source>
</evidence>